<keyword evidence="3" id="KW-1185">Reference proteome</keyword>
<dbReference type="Proteomes" id="UP001558613">
    <property type="component" value="Unassembled WGS sequence"/>
</dbReference>
<evidence type="ECO:0000256" key="1">
    <source>
        <dbReference type="SAM" id="MobiDB-lite"/>
    </source>
</evidence>
<feature type="compositionally biased region" description="Polar residues" evidence="1">
    <location>
        <begin position="29"/>
        <end position="45"/>
    </location>
</feature>
<protein>
    <submittedName>
        <fullName evidence="2">Uncharacterized protein</fullName>
    </submittedName>
</protein>
<reference evidence="2 3" key="1">
    <citation type="submission" date="2023-09" db="EMBL/GenBank/DDBJ databases">
        <authorList>
            <person name="Wang M."/>
        </authorList>
    </citation>
    <scope>NUCLEOTIDE SEQUENCE [LARGE SCALE GENOMIC DNA]</scope>
    <source>
        <strain evidence="2">GT-2023</strain>
        <tissue evidence="2">Liver</tissue>
    </source>
</reference>
<organism evidence="2 3">
    <name type="scientific">Cirrhinus molitorella</name>
    <name type="common">mud carp</name>
    <dbReference type="NCBI Taxonomy" id="172907"/>
    <lineage>
        <taxon>Eukaryota</taxon>
        <taxon>Metazoa</taxon>
        <taxon>Chordata</taxon>
        <taxon>Craniata</taxon>
        <taxon>Vertebrata</taxon>
        <taxon>Euteleostomi</taxon>
        <taxon>Actinopterygii</taxon>
        <taxon>Neopterygii</taxon>
        <taxon>Teleostei</taxon>
        <taxon>Ostariophysi</taxon>
        <taxon>Cypriniformes</taxon>
        <taxon>Cyprinidae</taxon>
        <taxon>Labeoninae</taxon>
        <taxon>Labeonini</taxon>
        <taxon>Cirrhinus</taxon>
    </lineage>
</organism>
<accession>A0ABR3LWS1</accession>
<feature type="region of interest" description="Disordered" evidence="1">
    <location>
        <begin position="1"/>
        <end position="140"/>
    </location>
</feature>
<feature type="region of interest" description="Disordered" evidence="1">
    <location>
        <begin position="157"/>
        <end position="214"/>
    </location>
</feature>
<feature type="region of interest" description="Disordered" evidence="1">
    <location>
        <begin position="334"/>
        <end position="387"/>
    </location>
</feature>
<feature type="compositionally biased region" description="Polar residues" evidence="1">
    <location>
        <begin position="170"/>
        <end position="189"/>
    </location>
</feature>
<evidence type="ECO:0000313" key="3">
    <source>
        <dbReference type="Proteomes" id="UP001558613"/>
    </source>
</evidence>
<sequence length="387" mass="41497">MQNGSSKTGRGVTVNGTVSTPKRQPRPKTASSRQERGSCSSTSSCPVFCDLDEEPQPRCPSSLSSPSLHRPGSSSNLKGSVSSLHGSLSSLKGSVSSLKSFSTSSTLQSSSSSPSLRSSSSSQRSGSSSENDSWDTNSWSSGATCLLRSTIKQHSEEVFRVRAGSASRPEGTSDSETGYQNSVSESQEGAEQVAAGRRDSSSSQGTSAASTASSDLEQKIEEKLKFSQFLDEVTCRVLDPECLQAFGASVRQKEAPVTCPQTSSLQCLNSAPWFGPSWDSACDSRESNMYKWAKCMPSCKILDAGETLRRTQEELPFREALGRTYLETDIDRVRREDEASSTLPRDVEKRALQSSPVSKRSDGAPPPPYRTTSLPRPAMSAIVVSNP</sequence>
<feature type="compositionally biased region" description="Low complexity" evidence="1">
    <location>
        <begin position="201"/>
        <end position="214"/>
    </location>
</feature>
<proteinExistence type="predicted"/>
<feature type="compositionally biased region" description="Polar residues" evidence="1">
    <location>
        <begin position="130"/>
        <end position="140"/>
    </location>
</feature>
<gene>
    <name evidence="2" type="ORF">QQF64_010573</name>
</gene>
<dbReference type="EMBL" id="JAYMGO010000017">
    <property type="protein sequence ID" value="KAL1257329.1"/>
    <property type="molecule type" value="Genomic_DNA"/>
</dbReference>
<comment type="caution">
    <text evidence="2">The sequence shown here is derived from an EMBL/GenBank/DDBJ whole genome shotgun (WGS) entry which is preliminary data.</text>
</comment>
<evidence type="ECO:0000313" key="2">
    <source>
        <dbReference type="EMBL" id="KAL1257329.1"/>
    </source>
</evidence>
<name>A0ABR3LWS1_9TELE</name>
<feature type="compositionally biased region" description="Low complexity" evidence="1">
    <location>
        <begin position="59"/>
        <end position="129"/>
    </location>
</feature>
<feature type="compositionally biased region" description="Polar residues" evidence="1">
    <location>
        <begin position="1"/>
        <end position="22"/>
    </location>
</feature>